<dbReference type="EMBL" id="QROY01000009">
    <property type="protein sequence ID" value="RHL66901.1"/>
    <property type="molecule type" value="Genomic_DNA"/>
</dbReference>
<dbReference type="RefSeq" id="WP_118371117.1">
    <property type="nucleotide sequence ID" value="NZ_DAWECG010000037.1"/>
</dbReference>
<organism evidence="1 2">
    <name type="scientific">Lachnospira eligens</name>
    <dbReference type="NCBI Taxonomy" id="39485"/>
    <lineage>
        <taxon>Bacteria</taxon>
        <taxon>Bacillati</taxon>
        <taxon>Bacillota</taxon>
        <taxon>Clostridia</taxon>
        <taxon>Lachnospirales</taxon>
        <taxon>Lachnospiraceae</taxon>
        <taxon>Lachnospira</taxon>
    </lineage>
</organism>
<dbReference type="PANTHER" id="PTHR40658:SF3">
    <property type="entry name" value="CLBS_DFSB FAMILY FOUR-HELIX BUNDLE PROTEIN"/>
    <property type="match status" value="1"/>
</dbReference>
<dbReference type="InterPro" id="IPR034660">
    <property type="entry name" value="DinB/YfiT-like"/>
</dbReference>
<gene>
    <name evidence="1" type="ORF">DW007_11015</name>
</gene>
<proteinExistence type="predicted"/>
<dbReference type="Pfam" id="PF08020">
    <property type="entry name" value="DUF1706"/>
    <property type="match status" value="1"/>
</dbReference>
<dbReference type="Gene3D" id="1.20.120.450">
    <property type="entry name" value="dinb family like domain"/>
    <property type="match status" value="1"/>
</dbReference>
<dbReference type="PANTHER" id="PTHR40658">
    <property type="match status" value="1"/>
</dbReference>
<reference evidence="1 2" key="1">
    <citation type="submission" date="2018-08" db="EMBL/GenBank/DDBJ databases">
        <title>A genome reference for cultivated species of the human gut microbiota.</title>
        <authorList>
            <person name="Zou Y."/>
            <person name="Xue W."/>
            <person name="Luo G."/>
        </authorList>
    </citation>
    <scope>NUCLEOTIDE SEQUENCE [LARGE SCALE GENOMIC DNA]</scope>
    <source>
        <strain evidence="1 2">AF36-7BH</strain>
    </source>
</reference>
<dbReference type="AlphaFoldDB" id="A0A415MA17"/>
<dbReference type="PIRSF" id="PIRSF031551">
    <property type="entry name" value="DUF1706"/>
    <property type="match status" value="1"/>
</dbReference>
<comment type="caution">
    <text evidence="1">The sequence shown here is derived from an EMBL/GenBank/DDBJ whole genome shotgun (WGS) entry which is preliminary data.</text>
</comment>
<dbReference type="InterPro" id="IPR012550">
    <property type="entry name" value="DUF1706"/>
</dbReference>
<dbReference type="Proteomes" id="UP000285201">
    <property type="component" value="Unassembled WGS sequence"/>
</dbReference>
<accession>A0A415MA17</accession>
<sequence length="183" mass="21850">MRTYENKEELKNEINKSFAKYISEFDDIPEYLKDMRVDEVDRTPAENLAYQVGWTTLVIKWESDERKGLHVKTPSDNFRWNQLGGLYQWFTDTYAHLSLQELKAMLNENINMIYEMIDSLSDEELFEPHMRKWADEATKTAVWEVYKFIHVNTVAPFGTFRTKIRKWKKIALQLGIYGEKHAR</sequence>
<protein>
    <submittedName>
        <fullName evidence="1">ClbS/DfsB family four-helix bundle protein</fullName>
    </submittedName>
</protein>
<name>A0A415MA17_9FIRM</name>
<evidence type="ECO:0000313" key="1">
    <source>
        <dbReference type="EMBL" id="RHL66901.1"/>
    </source>
</evidence>
<evidence type="ECO:0000313" key="2">
    <source>
        <dbReference type="Proteomes" id="UP000285201"/>
    </source>
</evidence>